<evidence type="ECO:0000313" key="2">
    <source>
        <dbReference type="Proteomes" id="UP000230069"/>
    </source>
</evidence>
<name>A0A2G5FCA8_AQUCA</name>
<keyword evidence="2" id="KW-1185">Reference proteome</keyword>
<sequence>MLLVGRHVYYNMSVIIWMAQSMLISLSPERSELLRTWTYLFLMGAQSLVVAKSCTQAEQDSIACKRSPDISFLVNSSERPNLTY</sequence>
<organism evidence="1 2">
    <name type="scientific">Aquilegia coerulea</name>
    <name type="common">Rocky mountain columbine</name>
    <dbReference type="NCBI Taxonomy" id="218851"/>
    <lineage>
        <taxon>Eukaryota</taxon>
        <taxon>Viridiplantae</taxon>
        <taxon>Streptophyta</taxon>
        <taxon>Embryophyta</taxon>
        <taxon>Tracheophyta</taxon>
        <taxon>Spermatophyta</taxon>
        <taxon>Magnoliopsida</taxon>
        <taxon>Ranunculales</taxon>
        <taxon>Ranunculaceae</taxon>
        <taxon>Thalictroideae</taxon>
        <taxon>Aquilegia</taxon>
    </lineage>
</organism>
<protein>
    <submittedName>
        <fullName evidence="1">Uncharacterized protein</fullName>
    </submittedName>
</protein>
<reference evidence="1 2" key="1">
    <citation type="submission" date="2017-09" db="EMBL/GenBank/DDBJ databases">
        <title>WGS assembly of Aquilegia coerulea Goldsmith.</title>
        <authorList>
            <person name="Hodges S."/>
            <person name="Kramer E."/>
            <person name="Nordborg M."/>
            <person name="Tomkins J."/>
            <person name="Borevitz J."/>
            <person name="Derieg N."/>
            <person name="Yan J."/>
            <person name="Mihaltcheva S."/>
            <person name="Hayes R.D."/>
            <person name="Rokhsar D."/>
        </authorList>
    </citation>
    <scope>NUCLEOTIDE SEQUENCE [LARGE SCALE GENOMIC DNA]</scope>
    <source>
        <strain evidence="2">cv. Goldsmith</strain>
    </source>
</reference>
<dbReference type="EMBL" id="KZ305018">
    <property type="protein sequence ID" value="PIA65595.1"/>
    <property type="molecule type" value="Genomic_DNA"/>
</dbReference>
<dbReference type="InParanoid" id="A0A2G5FCA8"/>
<proteinExistence type="predicted"/>
<evidence type="ECO:0000313" key="1">
    <source>
        <dbReference type="EMBL" id="PIA65595.1"/>
    </source>
</evidence>
<dbReference type="Proteomes" id="UP000230069">
    <property type="component" value="Unassembled WGS sequence"/>
</dbReference>
<gene>
    <name evidence="1" type="ORF">AQUCO_00100826v1</name>
</gene>
<accession>A0A2G5FCA8</accession>
<dbReference type="AlphaFoldDB" id="A0A2G5FCA8"/>